<protein>
    <submittedName>
        <fullName evidence="2">Sugar phosphate isomerase/epimerase</fullName>
    </submittedName>
</protein>
<evidence type="ECO:0000313" key="3">
    <source>
        <dbReference type="Proteomes" id="UP000184164"/>
    </source>
</evidence>
<dbReference type="InterPro" id="IPR013022">
    <property type="entry name" value="Xyl_isomerase-like_TIM-brl"/>
</dbReference>
<dbReference type="SUPFAM" id="SSF51658">
    <property type="entry name" value="Xylose isomerase-like"/>
    <property type="match status" value="1"/>
</dbReference>
<dbReference type="Proteomes" id="UP000184164">
    <property type="component" value="Unassembled WGS sequence"/>
</dbReference>
<keyword evidence="3" id="KW-1185">Reference proteome</keyword>
<gene>
    <name evidence="2" type="ORF">SAMN05444274_105104</name>
</gene>
<dbReference type="RefSeq" id="WP_073002262.1">
    <property type="nucleotide sequence ID" value="NZ_FQUM01000005.1"/>
</dbReference>
<evidence type="ECO:0000259" key="1">
    <source>
        <dbReference type="Pfam" id="PF01261"/>
    </source>
</evidence>
<reference evidence="2 3" key="1">
    <citation type="submission" date="2016-11" db="EMBL/GenBank/DDBJ databases">
        <authorList>
            <person name="Jaros S."/>
            <person name="Januszkiewicz K."/>
            <person name="Wedrychowicz H."/>
        </authorList>
    </citation>
    <scope>NUCLEOTIDE SEQUENCE [LARGE SCALE GENOMIC DNA]</scope>
    <source>
        <strain evidence="2 3">DSM 26910</strain>
    </source>
</reference>
<sequence>MATALTDLSKLCVHTLTTKPWNLNQCIKHYSEAGIHGITIWRNVLEGQDPSSIRTMLNDQGMNVVSVARAGFFPSVKKEKRQAAIDDNLQAISDAFLVQAQMLVLVCGADPGQSLEKSREQIKEGIIRILPEAQSAGVKLAIEPLHPMYAGDRSAINSLEQANQMAEEINSEFVGVAVDVYHLWWDNNLQREIKRCGKNKNLFAFHVCDWNVPTTDFLNDRGLMGDGCINVPQIRSWVEETGFSGYNEVEIFSDKYWAMDQKAYLEKIKNAYLNHT</sequence>
<dbReference type="Pfam" id="PF01261">
    <property type="entry name" value="AP_endonuc_2"/>
    <property type="match status" value="1"/>
</dbReference>
<dbReference type="AlphaFoldDB" id="A0A1M5BE17"/>
<evidence type="ECO:0000313" key="2">
    <source>
        <dbReference type="EMBL" id="SHF40696.1"/>
    </source>
</evidence>
<dbReference type="GO" id="GO:0016853">
    <property type="term" value="F:isomerase activity"/>
    <property type="evidence" value="ECO:0007669"/>
    <property type="project" value="UniProtKB-KW"/>
</dbReference>
<dbReference type="OrthoDB" id="9802318at2"/>
<name>A0A1M5BE17_9BACT</name>
<proteinExistence type="predicted"/>
<keyword evidence="2" id="KW-0413">Isomerase</keyword>
<accession>A0A1M5BE17</accession>
<dbReference type="InterPro" id="IPR050312">
    <property type="entry name" value="IolE/XylAMocC-like"/>
</dbReference>
<dbReference type="PANTHER" id="PTHR12110">
    <property type="entry name" value="HYDROXYPYRUVATE ISOMERASE"/>
    <property type="match status" value="1"/>
</dbReference>
<dbReference type="Gene3D" id="3.20.20.150">
    <property type="entry name" value="Divalent-metal-dependent TIM barrel enzymes"/>
    <property type="match status" value="1"/>
</dbReference>
<dbReference type="STRING" id="1484053.SAMN05444274_105104"/>
<dbReference type="InterPro" id="IPR036237">
    <property type="entry name" value="Xyl_isomerase-like_sf"/>
</dbReference>
<feature type="domain" description="Xylose isomerase-like TIM barrel" evidence="1">
    <location>
        <begin position="30"/>
        <end position="261"/>
    </location>
</feature>
<dbReference type="PANTHER" id="PTHR12110:SF52">
    <property type="entry name" value="XYLOSE ISOMERASE"/>
    <property type="match status" value="1"/>
</dbReference>
<organism evidence="2 3">
    <name type="scientific">Mariniphaga anaerophila</name>
    <dbReference type="NCBI Taxonomy" id="1484053"/>
    <lineage>
        <taxon>Bacteria</taxon>
        <taxon>Pseudomonadati</taxon>
        <taxon>Bacteroidota</taxon>
        <taxon>Bacteroidia</taxon>
        <taxon>Marinilabiliales</taxon>
        <taxon>Prolixibacteraceae</taxon>
        <taxon>Mariniphaga</taxon>
    </lineage>
</organism>
<dbReference type="EMBL" id="FQUM01000005">
    <property type="protein sequence ID" value="SHF40696.1"/>
    <property type="molecule type" value="Genomic_DNA"/>
</dbReference>